<evidence type="ECO:0000256" key="11">
    <source>
        <dbReference type="ARBA" id="ARBA00022960"/>
    </source>
</evidence>
<dbReference type="HAMAP" id="MF_00037">
    <property type="entry name" value="MurB"/>
    <property type="match status" value="1"/>
</dbReference>
<evidence type="ECO:0000313" key="18">
    <source>
        <dbReference type="EMBL" id="VAX35377.1"/>
    </source>
</evidence>
<dbReference type="Gene3D" id="3.30.465.10">
    <property type="match status" value="1"/>
</dbReference>
<evidence type="ECO:0000256" key="2">
    <source>
        <dbReference type="ARBA" id="ARBA00003921"/>
    </source>
</evidence>
<dbReference type="Gene3D" id="3.30.43.10">
    <property type="entry name" value="Uridine Diphospho-n-acetylenolpyruvylglucosamine Reductase, domain 2"/>
    <property type="match status" value="1"/>
</dbReference>
<dbReference type="InterPro" id="IPR003170">
    <property type="entry name" value="MurB"/>
</dbReference>
<evidence type="ECO:0000256" key="4">
    <source>
        <dbReference type="ARBA" id="ARBA00004752"/>
    </source>
</evidence>
<dbReference type="PANTHER" id="PTHR21071">
    <property type="entry name" value="UDP-N-ACETYLENOLPYRUVOYLGLUCOSAMINE REDUCTASE"/>
    <property type="match status" value="1"/>
</dbReference>
<dbReference type="InterPro" id="IPR016167">
    <property type="entry name" value="FAD-bd_PCMH_sub1"/>
</dbReference>
<comment type="cofactor">
    <cofactor evidence="1">
        <name>FAD</name>
        <dbReference type="ChEBI" id="CHEBI:57692"/>
    </cofactor>
</comment>
<keyword evidence="13 18" id="KW-0560">Oxidoreductase</keyword>
<keyword evidence="14" id="KW-0131">Cell cycle</keyword>
<keyword evidence="12" id="KW-0573">Peptidoglycan synthesis</keyword>
<dbReference type="GO" id="GO:0005829">
    <property type="term" value="C:cytosol"/>
    <property type="evidence" value="ECO:0007669"/>
    <property type="project" value="TreeGrafter"/>
</dbReference>
<dbReference type="UniPathway" id="UPA00219"/>
<dbReference type="SUPFAM" id="SSF56194">
    <property type="entry name" value="Uridine diphospho-N-Acetylenolpyruvylglucosamine reductase, MurB, C-terminal domain"/>
    <property type="match status" value="1"/>
</dbReference>
<dbReference type="InterPro" id="IPR016169">
    <property type="entry name" value="FAD-bd_PCMH_sub2"/>
</dbReference>
<evidence type="ECO:0000256" key="7">
    <source>
        <dbReference type="ARBA" id="ARBA00022618"/>
    </source>
</evidence>
<keyword evidence="7" id="KW-0132">Cell division</keyword>
<evidence type="ECO:0000256" key="8">
    <source>
        <dbReference type="ARBA" id="ARBA00022630"/>
    </source>
</evidence>
<keyword evidence="15" id="KW-0961">Cell wall biogenesis/degradation</keyword>
<evidence type="ECO:0000256" key="15">
    <source>
        <dbReference type="ARBA" id="ARBA00023316"/>
    </source>
</evidence>
<dbReference type="NCBIfam" id="TIGR00179">
    <property type="entry name" value="murB"/>
    <property type="match status" value="1"/>
</dbReference>
<evidence type="ECO:0000256" key="13">
    <source>
        <dbReference type="ARBA" id="ARBA00023002"/>
    </source>
</evidence>
<dbReference type="GO" id="GO:0008360">
    <property type="term" value="P:regulation of cell shape"/>
    <property type="evidence" value="ECO:0007669"/>
    <property type="project" value="UniProtKB-KW"/>
</dbReference>
<keyword evidence="8" id="KW-0285">Flavoprotein</keyword>
<dbReference type="EMBL" id="UOGJ01000048">
    <property type="protein sequence ID" value="VAX35377.1"/>
    <property type="molecule type" value="Genomic_DNA"/>
</dbReference>
<organism evidence="18">
    <name type="scientific">hydrothermal vent metagenome</name>
    <dbReference type="NCBI Taxonomy" id="652676"/>
    <lineage>
        <taxon>unclassified sequences</taxon>
        <taxon>metagenomes</taxon>
        <taxon>ecological metagenomes</taxon>
    </lineage>
</organism>
<comment type="pathway">
    <text evidence="4">Cell wall biogenesis; peptidoglycan biosynthesis.</text>
</comment>
<evidence type="ECO:0000256" key="5">
    <source>
        <dbReference type="ARBA" id="ARBA00012518"/>
    </source>
</evidence>
<dbReference type="AlphaFoldDB" id="A0A3B1E166"/>
<evidence type="ECO:0000259" key="17">
    <source>
        <dbReference type="PROSITE" id="PS51387"/>
    </source>
</evidence>
<name>A0A3B1E166_9ZZZZ</name>
<dbReference type="PANTHER" id="PTHR21071:SF4">
    <property type="entry name" value="UDP-N-ACETYLENOLPYRUVOYLGLUCOSAMINE REDUCTASE"/>
    <property type="match status" value="1"/>
</dbReference>
<dbReference type="Gene3D" id="3.90.78.10">
    <property type="entry name" value="UDP-N-acetylenolpyruvoylglucosamine reductase, C-terminal domain"/>
    <property type="match status" value="1"/>
</dbReference>
<evidence type="ECO:0000256" key="3">
    <source>
        <dbReference type="ARBA" id="ARBA00004496"/>
    </source>
</evidence>
<evidence type="ECO:0000256" key="12">
    <source>
        <dbReference type="ARBA" id="ARBA00022984"/>
    </source>
</evidence>
<dbReference type="GO" id="GO:0008762">
    <property type="term" value="F:UDP-N-acetylmuramate dehydrogenase activity"/>
    <property type="evidence" value="ECO:0007669"/>
    <property type="project" value="UniProtKB-EC"/>
</dbReference>
<dbReference type="InterPro" id="IPR011601">
    <property type="entry name" value="MurB_C"/>
</dbReference>
<dbReference type="InterPro" id="IPR036318">
    <property type="entry name" value="FAD-bd_PCMH-like_sf"/>
</dbReference>
<sequence length="279" mass="30739">MQLQESIKKLNHDNLPFILIGGGSNLLISDHGIDFYVIHYFSESPIITQNGNELTVSGSTLLDDLVIFAADQGLEGINVLSGIPGTVGGAVVGNAGAFGKQIGDVLIKSTLITPQVEIKEVTVTDLNFSYRNSILRKSQNIVLSITLLLSQSDKTTLYTKRKDILKLRHEKHPNLKTHPCAGSFFRNIEPTSAAEKRQAAGWFLEQAGAHDLKCGEAYVFPKHANIITHHPSASAQEVYDLSLEMAQKVKDQFDLDLVREVCCIGKFKRMPDGIKNLVW</sequence>
<dbReference type="EC" id="1.3.1.98" evidence="5"/>
<evidence type="ECO:0000256" key="1">
    <source>
        <dbReference type="ARBA" id="ARBA00001974"/>
    </source>
</evidence>
<evidence type="ECO:0000256" key="10">
    <source>
        <dbReference type="ARBA" id="ARBA00022857"/>
    </source>
</evidence>
<dbReference type="PROSITE" id="PS51387">
    <property type="entry name" value="FAD_PCMH"/>
    <property type="match status" value="1"/>
</dbReference>
<dbReference type="GO" id="GO:0051301">
    <property type="term" value="P:cell division"/>
    <property type="evidence" value="ECO:0007669"/>
    <property type="project" value="UniProtKB-KW"/>
</dbReference>
<dbReference type="GO" id="GO:0071555">
    <property type="term" value="P:cell wall organization"/>
    <property type="evidence" value="ECO:0007669"/>
    <property type="project" value="UniProtKB-KW"/>
</dbReference>
<gene>
    <name evidence="18" type="ORF">MNBD_UNCLBAC01-381</name>
</gene>
<comment type="subcellular location">
    <subcellularLocation>
        <location evidence="3">Cytoplasm</location>
    </subcellularLocation>
</comment>
<dbReference type="InterPro" id="IPR006094">
    <property type="entry name" value="Oxid_FAD_bind_N"/>
</dbReference>
<reference evidence="18" key="1">
    <citation type="submission" date="2018-06" db="EMBL/GenBank/DDBJ databases">
        <authorList>
            <person name="Zhirakovskaya E."/>
        </authorList>
    </citation>
    <scope>NUCLEOTIDE SEQUENCE</scope>
</reference>
<evidence type="ECO:0000256" key="14">
    <source>
        <dbReference type="ARBA" id="ARBA00023306"/>
    </source>
</evidence>
<evidence type="ECO:0000256" key="16">
    <source>
        <dbReference type="ARBA" id="ARBA00048914"/>
    </source>
</evidence>
<proteinExistence type="inferred from homology"/>
<evidence type="ECO:0000256" key="6">
    <source>
        <dbReference type="ARBA" id="ARBA00022490"/>
    </source>
</evidence>
<keyword evidence="6" id="KW-0963">Cytoplasm</keyword>
<dbReference type="Pfam" id="PF02873">
    <property type="entry name" value="MurB_C"/>
    <property type="match status" value="1"/>
</dbReference>
<keyword evidence="9" id="KW-0274">FAD</keyword>
<dbReference type="Pfam" id="PF01565">
    <property type="entry name" value="FAD_binding_4"/>
    <property type="match status" value="1"/>
</dbReference>
<comment type="catalytic activity">
    <reaction evidence="16">
        <text>UDP-N-acetyl-alpha-D-muramate + NADP(+) = UDP-N-acetyl-3-O-(1-carboxyvinyl)-alpha-D-glucosamine + NADPH + H(+)</text>
        <dbReference type="Rhea" id="RHEA:12248"/>
        <dbReference type="ChEBI" id="CHEBI:15378"/>
        <dbReference type="ChEBI" id="CHEBI:57783"/>
        <dbReference type="ChEBI" id="CHEBI:58349"/>
        <dbReference type="ChEBI" id="CHEBI:68483"/>
        <dbReference type="ChEBI" id="CHEBI:70757"/>
        <dbReference type="EC" id="1.3.1.98"/>
    </reaction>
</comment>
<dbReference type="GO" id="GO:0071949">
    <property type="term" value="F:FAD binding"/>
    <property type="evidence" value="ECO:0007669"/>
    <property type="project" value="InterPro"/>
</dbReference>
<dbReference type="GO" id="GO:0009252">
    <property type="term" value="P:peptidoglycan biosynthetic process"/>
    <property type="evidence" value="ECO:0007669"/>
    <property type="project" value="UniProtKB-UniPathway"/>
</dbReference>
<dbReference type="SUPFAM" id="SSF56176">
    <property type="entry name" value="FAD-binding/transporter-associated domain-like"/>
    <property type="match status" value="1"/>
</dbReference>
<feature type="domain" description="FAD-binding PCMH-type" evidence="17">
    <location>
        <begin position="1"/>
        <end position="152"/>
    </location>
</feature>
<keyword evidence="11" id="KW-0133">Cell shape</keyword>
<accession>A0A3B1E166</accession>
<comment type="function">
    <text evidence="2">Cell wall formation.</text>
</comment>
<evidence type="ECO:0000256" key="9">
    <source>
        <dbReference type="ARBA" id="ARBA00022827"/>
    </source>
</evidence>
<dbReference type="InterPro" id="IPR036635">
    <property type="entry name" value="MurB_C_sf"/>
</dbReference>
<keyword evidence="10" id="KW-0521">NADP</keyword>
<dbReference type="InterPro" id="IPR016166">
    <property type="entry name" value="FAD-bd_PCMH"/>
</dbReference>
<protein>
    <recommendedName>
        <fullName evidence="5">UDP-N-acetylmuramate dehydrogenase</fullName>
        <ecNumber evidence="5">1.3.1.98</ecNumber>
    </recommendedName>
</protein>